<feature type="domain" description="SMP-30/Gluconolactonase/LRE-like region" evidence="4">
    <location>
        <begin position="15"/>
        <end position="269"/>
    </location>
</feature>
<sequence>MPPVVECLKIAPLKLGEGPHWKADSQCLYMVDAAGSIVMHEPKTGKTIINILGERCNFIIPVKGKDNEFLVGSKKDVMHIEWDFVTNKILKQDKLLTLDDDVPSTRINDAKCDAKGRLWFGTLSEKFMEGATEGSFYSFSKKEGLVKHLSNIGLSNGLGFSPDNKNMYFIDSTSYKVDQYDLDITKGTIKFKKTVIDFKKANLSGMPDGMTVDSTGKLWIACILGSQVIQVDPDTGKILQRIKFDKSNSVTSLTFGGNFLNELFVTSANIPEMTINSPEAGCTFRVTDHGATGLLANEFDFEFA</sequence>
<accession>A0A0A9X7P1</accession>
<protein>
    <submittedName>
        <fullName evidence="6">Regucalcin</fullName>
    </submittedName>
</protein>
<dbReference type="EMBL" id="GBHO01028757">
    <property type="protein sequence ID" value="JAG14847.1"/>
    <property type="molecule type" value="Transcribed_RNA"/>
</dbReference>
<dbReference type="InterPro" id="IPR013658">
    <property type="entry name" value="SGL"/>
</dbReference>
<dbReference type="GO" id="GO:0005509">
    <property type="term" value="F:calcium ion binding"/>
    <property type="evidence" value="ECO:0007669"/>
    <property type="project" value="TreeGrafter"/>
</dbReference>
<dbReference type="GO" id="GO:0004341">
    <property type="term" value="F:gluconolactonase activity"/>
    <property type="evidence" value="ECO:0007669"/>
    <property type="project" value="TreeGrafter"/>
</dbReference>
<dbReference type="GO" id="GO:0019853">
    <property type="term" value="P:L-ascorbic acid biosynthetic process"/>
    <property type="evidence" value="ECO:0007669"/>
    <property type="project" value="TreeGrafter"/>
</dbReference>
<evidence type="ECO:0000256" key="1">
    <source>
        <dbReference type="ARBA" id="ARBA00008853"/>
    </source>
</evidence>
<dbReference type="AlphaFoldDB" id="A0A0A9X7P1"/>
<name>A0A0A9X7P1_LYGHE</name>
<dbReference type="EMBL" id="GBHO01028756">
    <property type="protein sequence ID" value="JAG14848.1"/>
    <property type="molecule type" value="Transcribed_RNA"/>
</dbReference>
<dbReference type="Gene3D" id="2.120.10.30">
    <property type="entry name" value="TolB, C-terminal domain"/>
    <property type="match status" value="1"/>
</dbReference>
<dbReference type="InterPro" id="IPR011042">
    <property type="entry name" value="6-blade_b-propeller_TolB-like"/>
</dbReference>
<dbReference type="PANTHER" id="PTHR10907">
    <property type="entry name" value="REGUCALCIN"/>
    <property type="match status" value="1"/>
</dbReference>
<feature type="binding site" evidence="3">
    <location>
        <position position="156"/>
    </location>
    <ligand>
        <name>a divalent metal cation</name>
        <dbReference type="ChEBI" id="CHEBI:60240"/>
    </ligand>
</feature>
<reference evidence="6" key="2">
    <citation type="submission" date="2014-07" db="EMBL/GenBank/DDBJ databases">
        <authorList>
            <person name="Hull J."/>
        </authorList>
    </citation>
    <scope>NUCLEOTIDE SEQUENCE</scope>
</reference>
<feature type="binding site" evidence="3">
    <location>
        <position position="108"/>
    </location>
    <ligand>
        <name>substrate</name>
    </ligand>
</feature>
<evidence type="ECO:0000313" key="6">
    <source>
        <dbReference type="EMBL" id="JAG14848.1"/>
    </source>
</evidence>
<reference evidence="6" key="1">
    <citation type="journal article" date="2014" name="PLoS ONE">
        <title>Transcriptome-Based Identification of ABC Transporters in the Western Tarnished Plant Bug Lygus hesperus.</title>
        <authorList>
            <person name="Hull J.J."/>
            <person name="Chaney K."/>
            <person name="Geib S.M."/>
            <person name="Fabrick J.A."/>
            <person name="Brent C.S."/>
            <person name="Walsh D."/>
            <person name="Lavine L.C."/>
        </authorList>
    </citation>
    <scope>NUCLEOTIDE SEQUENCE</scope>
</reference>
<evidence type="ECO:0000256" key="2">
    <source>
        <dbReference type="PIRSR" id="PIRSR605511-1"/>
    </source>
</evidence>
<evidence type="ECO:0000256" key="3">
    <source>
        <dbReference type="PIRSR" id="PIRSR605511-2"/>
    </source>
</evidence>
<proteinExistence type="inferred from homology"/>
<comment type="similarity">
    <text evidence="1">Belongs to the SMP-30/CGR1 family.</text>
</comment>
<comment type="cofactor">
    <cofactor evidence="3">
        <name>Zn(2+)</name>
        <dbReference type="ChEBI" id="CHEBI:29105"/>
    </cofactor>
    <text evidence="3">Binds 1 divalent metal cation per subunit.</text>
</comment>
<dbReference type="SUPFAM" id="SSF63829">
    <property type="entry name" value="Calcium-dependent phosphotriesterase"/>
    <property type="match status" value="1"/>
</dbReference>
<dbReference type="EMBL" id="GBHO01028755">
    <property type="protein sequence ID" value="JAG14849.1"/>
    <property type="molecule type" value="Transcribed_RNA"/>
</dbReference>
<dbReference type="PANTHER" id="PTHR10907:SF66">
    <property type="entry name" value="MIP34848P1-RELATED"/>
    <property type="match status" value="1"/>
</dbReference>
<dbReference type="InterPro" id="IPR005511">
    <property type="entry name" value="SMP-30"/>
</dbReference>
<keyword evidence="3" id="KW-0862">Zinc</keyword>
<evidence type="ECO:0000313" key="5">
    <source>
        <dbReference type="EMBL" id="JAG14847.1"/>
    </source>
</evidence>
<feature type="binding site" evidence="3">
    <location>
        <position position="208"/>
    </location>
    <ligand>
        <name>a divalent metal cation</name>
        <dbReference type="ChEBI" id="CHEBI:60240"/>
    </ligand>
</feature>
<keyword evidence="3" id="KW-0479">Metal-binding</keyword>
<feature type="binding site" evidence="3">
    <location>
        <position position="17"/>
    </location>
    <ligand>
        <name>a divalent metal cation</name>
        <dbReference type="ChEBI" id="CHEBI:60240"/>
    </ligand>
</feature>
<evidence type="ECO:0000259" key="4">
    <source>
        <dbReference type="Pfam" id="PF08450"/>
    </source>
</evidence>
<gene>
    <name evidence="6" type="primary">rgn_3</name>
    <name evidence="5" type="synonym">rgn_4</name>
    <name evidence="7" type="synonym">rgn_5</name>
    <name evidence="5" type="ORF">CM83_40200</name>
    <name evidence="6" type="ORF">CM83_40202</name>
    <name evidence="7" type="ORF">CM83_40204</name>
</gene>
<organism evidence="6">
    <name type="scientific">Lygus hesperus</name>
    <name type="common">Western plant bug</name>
    <dbReference type="NCBI Taxonomy" id="30085"/>
    <lineage>
        <taxon>Eukaryota</taxon>
        <taxon>Metazoa</taxon>
        <taxon>Ecdysozoa</taxon>
        <taxon>Arthropoda</taxon>
        <taxon>Hexapoda</taxon>
        <taxon>Insecta</taxon>
        <taxon>Pterygota</taxon>
        <taxon>Neoptera</taxon>
        <taxon>Paraneoptera</taxon>
        <taxon>Hemiptera</taxon>
        <taxon>Heteroptera</taxon>
        <taxon>Panheteroptera</taxon>
        <taxon>Cimicomorpha</taxon>
        <taxon>Miridae</taxon>
        <taxon>Mirini</taxon>
        <taxon>Lygus</taxon>
    </lineage>
</organism>
<feature type="active site" description="Proton donor/acceptor" evidence="2">
    <location>
        <position position="208"/>
    </location>
</feature>
<feature type="binding site" evidence="3">
    <location>
        <position position="106"/>
    </location>
    <ligand>
        <name>substrate</name>
    </ligand>
</feature>
<evidence type="ECO:0000313" key="7">
    <source>
        <dbReference type="EMBL" id="JAG14849.1"/>
    </source>
</evidence>
<dbReference type="Pfam" id="PF08450">
    <property type="entry name" value="SGL"/>
    <property type="match status" value="1"/>
</dbReference>
<dbReference type="PRINTS" id="PR01790">
    <property type="entry name" value="SMP30FAMILY"/>
</dbReference>